<comment type="caution">
    <text evidence="1">The sequence shown here is derived from an EMBL/GenBank/DDBJ whole genome shotgun (WGS) entry which is preliminary data.</text>
</comment>
<protein>
    <submittedName>
        <fullName evidence="1">Uncharacterized protein</fullName>
    </submittedName>
</protein>
<dbReference type="Proteomes" id="UP001055811">
    <property type="component" value="Linkage Group LG03"/>
</dbReference>
<name>A0ACB9F723_CICIN</name>
<gene>
    <name evidence="1" type="ORF">L2E82_16817</name>
</gene>
<proteinExistence type="predicted"/>
<sequence>MAATQHQSNTDHIIVPPNDSSVTESLVMNAEEKLVQPDIIKEQDAAISYSRDSPSHSGALNVAGDLTVYPPNLCAPLAHPMYYKGFENGSGKWDEYSPFINTETLDANGSPAMYTDNSLVFHTGYGYNSQMPYGPYSPVTTPLPSVNGDTQLYPPQQYTFSGSPYYQHPVPPTLPFTPVSQQEMNSLVNSEHGDGMLYGPRPGYSSPIGSVGRGDLSGNPTGRVGFQDLQQNMDAFRTRGLWSDWSGQSDRQRSFMPLSPSVSPHTVGTFGSFQQSFGSTSQQPPSFYGFGSGATSYDTTYLNNGLTPNHAFANSPISTTGTTTDARGWPTLDITRRRGGARGPTPICSCSSTLDILSEQNRGPRASRPKTLLPTETDPPSATITTNNKPIDTSQNLPDSVSEYNESKFFIIKSYSEDNVHKSIKYSIWASTSNGNRKLDAAYREAKEKQSSVHIFLFFSVNASGQFCGVAEMVGAVDFDKSVDYWQQDKWSGQFPVKWHIIKDVPNSQFRHIVLENNDNKPVTNSRDTQEVKFEQGLEMLKIFNKYETDMSILDDFDFYEERQKAMQERKARQQQQQQGNVNVNVNVTVGNENKNVNDFIRQMSKSFSEVVRLEDNSGKGTTLTDASKSTRVKLEKTAAMTPPSADTD</sequence>
<organism evidence="1 2">
    <name type="scientific">Cichorium intybus</name>
    <name type="common">Chicory</name>
    <dbReference type="NCBI Taxonomy" id="13427"/>
    <lineage>
        <taxon>Eukaryota</taxon>
        <taxon>Viridiplantae</taxon>
        <taxon>Streptophyta</taxon>
        <taxon>Embryophyta</taxon>
        <taxon>Tracheophyta</taxon>
        <taxon>Spermatophyta</taxon>
        <taxon>Magnoliopsida</taxon>
        <taxon>eudicotyledons</taxon>
        <taxon>Gunneridae</taxon>
        <taxon>Pentapetalae</taxon>
        <taxon>asterids</taxon>
        <taxon>campanulids</taxon>
        <taxon>Asterales</taxon>
        <taxon>Asteraceae</taxon>
        <taxon>Cichorioideae</taxon>
        <taxon>Cichorieae</taxon>
        <taxon>Cichoriinae</taxon>
        <taxon>Cichorium</taxon>
    </lineage>
</organism>
<reference evidence="2" key="1">
    <citation type="journal article" date="2022" name="Mol. Ecol. Resour.">
        <title>The genomes of chicory, endive, great burdock and yacon provide insights into Asteraceae palaeo-polyploidization history and plant inulin production.</title>
        <authorList>
            <person name="Fan W."/>
            <person name="Wang S."/>
            <person name="Wang H."/>
            <person name="Wang A."/>
            <person name="Jiang F."/>
            <person name="Liu H."/>
            <person name="Zhao H."/>
            <person name="Xu D."/>
            <person name="Zhang Y."/>
        </authorList>
    </citation>
    <scope>NUCLEOTIDE SEQUENCE [LARGE SCALE GENOMIC DNA]</scope>
    <source>
        <strain evidence="2">cv. Punajuju</strain>
    </source>
</reference>
<keyword evidence="2" id="KW-1185">Reference proteome</keyword>
<reference evidence="1 2" key="2">
    <citation type="journal article" date="2022" name="Mol. Ecol. Resour.">
        <title>The genomes of chicory, endive, great burdock and yacon provide insights into Asteraceae paleo-polyploidization history and plant inulin production.</title>
        <authorList>
            <person name="Fan W."/>
            <person name="Wang S."/>
            <person name="Wang H."/>
            <person name="Wang A."/>
            <person name="Jiang F."/>
            <person name="Liu H."/>
            <person name="Zhao H."/>
            <person name="Xu D."/>
            <person name="Zhang Y."/>
        </authorList>
    </citation>
    <scope>NUCLEOTIDE SEQUENCE [LARGE SCALE GENOMIC DNA]</scope>
    <source>
        <strain evidence="2">cv. Punajuju</strain>
        <tissue evidence="1">Leaves</tissue>
    </source>
</reference>
<accession>A0ACB9F723</accession>
<dbReference type="EMBL" id="CM042011">
    <property type="protein sequence ID" value="KAI3766746.1"/>
    <property type="molecule type" value="Genomic_DNA"/>
</dbReference>
<evidence type="ECO:0000313" key="1">
    <source>
        <dbReference type="EMBL" id="KAI3766746.1"/>
    </source>
</evidence>
<evidence type="ECO:0000313" key="2">
    <source>
        <dbReference type="Proteomes" id="UP001055811"/>
    </source>
</evidence>